<evidence type="ECO:0000313" key="4">
    <source>
        <dbReference type="Proteomes" id="UP001204068"/>
    </source>
</evidence>
<keyword evidence="1" id="KW-0472">Membrane</keyword>
<dbReference type="InterPro" id="IPR052710">
    <property type="entry name" value="CAAX_protease"/>
</dbReference>
<feature type="domain" description="CAAX prenyl protease 2/Lysostaphin resistance protein A-like" evidence="2">
    <location>
        <begin position="123"/>
        <end position="217"/>
    </location>
</feature>
<keyword evidence="3" id="KW-0378">Hydrolase</keyword>
<reference evidence="3" key="1">
    <citation type="submission" date="2022-07" db="EMBL/GenBank/DDBJ databases">
        <title>Bacterial species isolated from the porcine tonsil microbiota.</title>
        <authorList>
            <person name="Oliveira I.M.F."/>
        </authorList>
    </citation>
    <scope>NUCLEOTIDE SEQUENCE</scope>
    <source>
        <strain evidence="3">8QC2O2</strain>
    </source>
</reference>
<dbReference type="AlphaFoldDB" id="A0AAW5LLU6"/>
<evidence type="ECO:0000256" key="1">
    <source>
        <dbReference type="SAM" id="Phobius"/>
    </source>
</evidence>
<gene>
    <name evidence="3" type="ORF">NQ032_03445</name>
</gene>
<dbReference type="Proteomes" id="UP001204068">
    <property type="component" value="Unassembled WGS sequence"/>
</dbReference>
<feature type="transmembrane region" description="Helical" evidence="1">
    <location>
        <begin position="120"/>
        <end position="142"/>
    </location>
</feature>
<proteinExistence type="predicted"/>
<feature type="transmembrane region" description="Helical" evidence="1">
    <location>
        <begin position="71"/>
        <end position="91"/>
    </location>
</feature>
<dbReference type="Pfam" id="PF02517">
    <property type="entry name" value="Rce1-like"/>
    <property type="match status" value="1"/>
</dbReference>
<dbReference type="GO" id="GO:0008237">
    <property type="term" value="F:metallopeptidase activity"/>
    <property type="evidence" value="ECO:0007669"/>
    <property type="project" value="UniProtKB-KW"/>
</dbReference>
<feature type="transmembrane region" description="Helical" evidence="1">
    <location>
        <begin position="41"/>
        <end position="59"/>
    </location>
</feature>
<dbReference type="PANTHER" id="PTHR36435">
    <property type="entry name" value="SLR1288 PROTEIN"/>
    <property type="match status" value="1"/>
</dbReference>
<organism evidence="3 4">
    <name type="scientific">Mammaliicoccus sciuri</name>
    <name type="common">Staphylococcus sciuri</name>
    <dbReference type="NCBI Taxonomy" id="1296"/>
    <lineage>
        <taxon>Bacteria</taxon>
        <taxon>Bacillati</taxon>
        <taxon>Bacillota</taxon>
        <taxon>Bacilli</taxon>
        <taxon>Bacillales</taxon>
        <taxon>Staphylococcaceae</taxon>
        <taxon>Mammaliicoccus</taxon>
    </lineage>
</organism>
<dbReference type="GO" id="GO:0080120">
    <property type="term" value="P:CAAX-box protein maturation"/>
    <property type="evidence" value="ECO:0007669"/>
    <property type="project" value="UniProtKB-ARBA"/>
</dbReference>
<keyword evidence="3" id="KW-0645">Protease</keyword>
<feature type="transmembrane region" description="Helical" evidence="1">
    <location>
        <begin position="181"/>
        <end position="200"/>
    </location>
</feature>
<feature type="transmembrane region" description="Helical" evidence="1">
    <location>
        <begin position="10"/>
        <end position="29"/>
    </location>
</feature>
<dbReference type="PANTHER" id="PTHR36435:SF1">
    <property type="entry name" value="CAAX AMINO TERMINAL PROTEASE FAMILY PROTEIN"/>
    <property type="match status" value="1"/>
</dbReference>
<dbReference type="GO" id="GO:0004175">
    <property type="term" value="F:endopeptidase activity"/>
    <property type="evidence" value="ECO:0007669"/>
    <property type="project" value="UniProtKB-ARBA"/>
</dbReference>
<dbReference type="RefSeq" id="WP_185160462.1">
    <property type="nucleotide sequence ID" value="NZ_CP048732.1"/>
</dbReference>
<accession>A0AAW5LLU6</accession>
<comment type="caution">
    <text evidence="3">The sequence shown here is derived from an EMBL/GenBank/DDBJ whole genome shotgun (WGS) entry which is preliminary data.</text>
</comment>
<keyword evidence="1" id="KW-0812">Transmembrane</keyword>
<sequence length="234" mass="26835">MSIKFGFKEIFSLFCIPLIFFIGFITESFNTGTYTKATVDTSLRIILFIALFVMFKDYLAKEWNKFKNLKFYKWLIIIAGAILLQVIISIVNQFVPSVHTNEVVPNPSENIDFLTVSTKLFYLLIFISIGPVVTSLIEDIAFRYTLLEKLLSKNIISNVLLVLVNSALFGAIHYYNFGGSLINTIPYMFAGLFLNCIYLWTRNIWHVLLIHFFNNFVLSIGGIIIIGIIRIIMN</sequence>
<name>A0AAW5LLU6_MAMSC</name>
<feature type="transmembrane region" description="Helical" evidence="1">
    <location>
        <begin position="212"/>
        <end position="233"/>
    </location>
</feature>
<keyword evidence="1" id="KW-1133">Transmembrane helix</keyword>
<feature type="transmembrane region" description="Helical" evidence="1">
    <location>
        <begin position="154"/>
        <end position="175"/>
    </location>
</feature>
<evidence type="ECO:0000313" key="3">
    <source>
        <dbReference type="EMBL" id="MCQ9302673.1"/>
    </source>
</evidence>
<protein>
    <submittedName>
        <fullName evidence="3">CPBP family intramembrane metalloprotease</fullName>
    </submittedName>
</protein>
<keyword evidence="3" id="KW-0482">Metalloprotease</keyword>
<evidence type="ECO:0000259" key="2">
    <source>
        <dbReference type="Pfam" id="PF02517"/>
    </source>
</evidence>
<dbReference type="InterPro" id="IPR003675">
    <property type="entry name" value="Rce1/LyrA-like_dom"/>
</dbReference>
<dbReference type="EMBL" id="JANILD010000001">
    <property type="protein sequence ID" value="MCQ9302673.1"/>
    <property type="molecule type" value="Genomic_DNA"/>
</dbReference>